<keyword evidence="4 6" id="KW-1133">Transmembrane helix</keyword>
<comment type="similarity">
    <text evidence="2 6">Belongs to the tetraspanin (TM4SF) family.</text>
</comment>
<evidence type="ECO:0000256" key="6">
    <source>
        <dbReference type="RuleBase" id="RU361218"/>
    </source>
</evidence>
<proteinExistence type="inferred from homology"/>
<keyword evidence="8" id="KW-1185">Reference proteome</keyword>
<dbReference type="EMBL" id="CAWYQH010000101">
    <property type="protein sequence ID" value="CAK8686125.1"/>
    <property type="molecule type" value="Genomic_DNA"/>
</dbReference>
<evidence type="ECO:0000256" key="2">
    <source>
        <dbReference type="ARBA" id="ARBA00006840"/>
    </source>
</evidence>
<dbReference type="PANTHER" id="PTHR19282">
    <property type="entry name" value="TETRASPANIN"/>
    <property type="match status" value="1"/>
</dbReference>
<accession>A0ABP0G3M0</accession>
<evidence type="ECO:0000256" key="5">
    <source>
        <dbReference type="ARBA" id="ARBA00023136"/>
    </source>
</evidence>
<organism evidence="7 8">
    <name type="scientific">Clavelina lepadiformis</name>
    <name type="common">Light-bulb sea squirt</name>
    <name type="synonym">Ascidia lepadiformis</name>
    <dbReference type="NCBI Taxonomy" id="159417"/>
    <lineage>
        <taxon>Eukaryota</taxon>
        <taxon>Metazoa</taxon>
        <taxon>Chordata</taxon>
        <taxon>Tunicata</taxon>
        <taxon>Ascidiacea</taxon>
        <taxon>Aplousobranchia</taxon>
        <taxon>Clavelinidae</taxon>
        <taxon>Clavelina</taxon>
    </lineage>
</organism>
<feature type="transmembrane region" description="Helical" evidence="6">
    <location>
        <begin position="78"/>
        <end position="101"/>
    </location>
</feature>
<gene>
    <name evidence="7" type="ORF">CVLEPA_LOCUS18034</name>
</gene>
<dbReference type="InterPro" id="IPR008952">
    <property type="entry name" value="Tetraspanin_EC2_sf"/>
</dbReference>
<name>A0ABP0G3M0_CLALP</name>
<protein>
    <recommendedName>
        <fullName evidence="6">Tetraspanin</fullName>
    </recommendedName>
</protein>
<sequence>MSCCKTPLKCVLFVLNLLFWAAGGFLLYAGISFIQSNYGSTQEVNSWPAVILICTAGVLIIGGLIGCVGAIAEKKTCLGLFLVFLGSVLIVQASISGVMFAQRHRVDDSFSTFLLGQFKDYGNSTAPATNSSNSEFNTTDFIDSIQEHWKCCGYHGYKDWQNNTWAYDEKHVPVSCCRPHNTSTNATCTGSVQPADVYMIYTEGCSDPLSKAFRWIYNFLKWSALSIAVLILIGVVIVIGLLCHQRNRPLGYSELSPRFTEV</sequence>
<dbReference type="InterPro" id="IPR000301">
    <property type="entry name" value="Tetraspanin_animals"/>
</dbReference>
<dbReference type="Gene3D" id="1.10.1450.10">
    <property type="entry name" value="Tetraspanin"/>
    <property type="match status" value="1"/>
</dbReference>
<dbReference type="InterPro" id="IPR018499">
    <property type="entry name" value="Tetraspanin/Peripherin"/>
</dbReference>
<feature type="transmembrane region" description="Helical" evidence="6">
    <location>
        <begin position="12"/>
        <end position="34"/>
    </location>
</feature>
<dbReference type="PIRSF" id="PIRSF002419">
    <property type="entry name" value="Tetraspanin"/>
    <property type="match status" value="1"/>
</dbReference>
<keyword evidence="5 6" id="KW-0472">Membrane</keyword>
<evidence type="ECO:0000313" key="8">
    <source>
        <dbReference type="Proteomes" id="UP001642483"/>
    </source>
</evidence>
<evidence type="ECO:0000256" key="1">
    <source>
        <dbReference type="ARBA" id="ARBA00004141"/>
    </source>
</evidence>
<evidence type="ECO:0000256" key="3">
    <source>
        <dbReference type="ARBA" id="ARBA00022692"/>
    </source>
</evidence>
<comment type="caution">
    <text evidence="7">The sequence shown here is derived from an EMBL/GenBank/DDBJ whole genome shotgun (WGS) entry which is preliminary data.</text>
</comment>
<dbReference type="SUPFAM" id="SSF48652">
    <property type="entry name" value="Tetraspanin"/>
    <property type="match status" value="1"/>
</dbReference>
<reference evidence="7 8" key="1">
    <citation type="submission" date="2024-02" db="EMBL/GenBank/DDBJ databases">
        <authorList>
            <person name="Daric V."/>
            <person name="Darras S."/>
        </authorList>
    </citation>
    <scope>NUCLEOTIDE SEQUENCE [LARGE SCALE GENOMIC DNA]</scope>
</reference>
<evidence type="ECO:0000313" key="7">
    <source>
        <dbReference type="EMBL" id="CAK8686125.1"/>
    </source>
</evidence>
<dbReference type="PANTHER" id="PTHR19282:SF519">
    <property type="entry name" value="TETRASPANIN"/>
    <property type="match status" value="1"/>
</dbReference>
<dbReference type="Proteomes" id="UP001642483">
    <property type="component" value="Unassembled WGS sequence"/>
</dbReference>
<dbReference type="Pfam" id="PF00335">
    <property type="entry name" value="Tetraspanin"/>
    <property type="match status" value="1"/>
</dbReference>
<keyword evidence="3 6" id="KW-0812">Transmembrane</keyword>
<feature type="transmembrane region" description="Helical" evidence="6">
    <location>
        <begin position="46"/>
        <end position="71"/>
    </location>
</feature>
<comment type="subcellular location">
    <subcellularLocation>
        <location evidence="1 6">Membrane</location>
        <topology evidence="1 6">Multi-pass membrane protein</topology>
    </subcellularLocation>
</comment>
<feature type="transmembrane region" description="Helical" evidence="6">
    <location>
        <begin position="222"/>
        <end position="243"/>
    </location>
</feature>
<evidence type="ECO:0000256" key="4">
    <source>
        <dbReference type="ARBA" id="ARBA00022989"/>
    </source>
</evidence>
<dbReference type="CDD" id="cd03127">
    <property type="entry name" value="tetraspanin_LEL"/>
    <property type="match status" value="1"/>
</dbReference>
<dbReference type="PRINTS" id="PR00259">
    <property type="entry name" value="TMFOUR"/>
</dbReference>